<feature type="transmembrane region" description="Helical" evidence="1">
    <location>
        <begin position="63"/>
        <end position="82"/>
    </location>
</feature>
<dbReference type="Proteomes" id="UP001560573">
    <property type="component" value="Unassembled WGS sequence"/>
</dbReference>
<dbReference type="Pfam" id="PF00892">
    <property type="entry name" value="EamA"/>
    <property type="match status" value="2"/>
</dbReference>
<evidence type="ECO:0000313" key="3">
    <source>
        <dbReference type="EMBL" id="MEX6686349.1"/>
    </source>
</evidence>
<gene>
    <name evidence="3" type="ORF">QTN47_02530</name>
</gene>
<dbReference type="PANTHER" id="PTHR22911:SF79">
    <property type="entry name" value="MOBA-LIKE NTP TRANSFERASE DOMAIN-CONTAINING PROTEIN"/>
    <property type="match status" value="1"/>
</dbReference>
<evidence type="ECO:0000313" key="4">
    <source>
        <dbReference type="Proteomes" id="UP001560573"/>
    </source>
</evidence>
<dbReference type="RefSeq" id="WP_369327746.1">
    <property type="nucleotide sequence ID" value="NZ_JAULBC010000001.1"/>
</dbReference>
<feature type="transmembrane region" description="Helical" evidence="1">
    <location>
        <begin position="171"/>
        <end position="195"/>
    </location>
</feature>
<keyword evidence="4" id="KW-1185">Reference proteome</keyword>
<protein>
    <submittedName>
        <fullName evidence="3">EamA family transporter</fullName>
    </submittedName>
</protein>
<accession>A0ABV3Z904</accession>
<dbReference type="InterPro" id="IPR037185">
    <property type="entry name" value="EmrE-like"/>
</dbReference>
<feature type="transmembrane region" description="Helical" evidence="1">
    <location>
        <begin position="237"/>
        <end position="256"/>
    </location>
</feature>
<dbReference type="EMBL" id="JAULBC010000001">
    <property type="protein sequence ID" value="MEX6686349.1"/>
    <property type="molecule type" value="Genomic_DNA"/>
</dbReference>
<evidence type="ECO:0000259" key="2">
    <source>
        <dbReference type="Pfam" id="PF00892"/>
    </source>
</evidence>
<proteinExistence type="predicted"/>
<evidence type="ECO:0000256" key="1">
    <source>
        <dbReference type="SAM" id="Phobius"/>
    </source>
</evidence>
<feature type="transmembrane region" description="Helical" evidence="1">
    <location>
        <begin position="88"/>
        <end position="109"/>
    </location>
</feature>
<comment type="caution">
    <text evidence="3">The sequence shown here is derived from an EMBL/GenBank/DDBJ whole genome shotgun (WGS) entry which is preliminary data.</text>
</comment>
<keyword evidence="1" id="KW-1133">Transmembrane helix</keyword>
<feature type="transmembrane region" description="Helical" evidence="1">
    <location>
        <begin position="262"/>
        <end position="283"/>
    </location>
</feature>
<organism evidence="3 4">
    <name type="scientific">Danxiaibacter flavus</name>
    <dbReference type="NCBI Taxonomy" id="3049108"/>
    <lineage>
        <taxon>Bacteria</taxon>
        <taxon>Pseudomonadati</taxon>
        <taxon>Bacteroidota</taxon>
        <taxon>Chitinophagia</taxon>
        <taxon>Chitinophagales</taxon>
        <taxon>Chitinophagaceae</taxon>
        <taxon>Danxiaibacter</taxon>
    </lineage>
</organism>
<feature type="transmembrane region" description="Helical" evidence="1">
    <location>
        <begin position="207"/>
        <end position="225"/>
    </location>
</feature>
<reference evidence="3 4" key="1">
    <citation type="submission" date="2023-07" db="EMBL/GenBank/DDBJ databases">
        <authorList>
            <person name="Lian W.-H."/>
        </authorList>
    </citation>
    <scope>NUCLEOTIDE SEQUENCE [LARGE SCALE GENOMIC DNA]</scope>
    <source>
        <strain evidence="3 4">SYSU DXS3180</strain>
    </source>
</reference>
<dbReference type="InterPro" id="IPR000620">
    <property type="entry name" value="EamA_dom"/>
</dbReference>
<feature type="domain" description="EamA" evidence="2">
    <location>
        <begin position="4"/>
        <end position="133"/>
    </location>
</feature>
<feature type="domain" description="EamA" evidence="2">
    <location>
        <begin position="141"/>
        <end position="279"/>
    </location>
</feature>
<dbReference type="SUPFAM" id="SSF103481">
    <property type="entry name" value="Multidrug resistance efflux transporter EmrE"/>
    <property type="match status" value="2"/>
</dbReference>
<sequence>MKKSYFLLHTAVLFLGLSPVFGKIISLNEGLLTWYRVCFSAVILFLVLKLFKVNTLISFREKFDIAKIGMLLTLSWVFFYAGIKYSNISIGVVCYCAASFITAVLEPLINRQKFRLSEFLLSALTIVGIGLIFHFDTSYRLGIALGVISPIFYALYSIYNKRLAGRYDSKLISYYQMVGGTVGLGILLPVYLFFFPTETVIPDLKNTVYLLLLSLFCTVLVYVCLTEALKKISAFTANLSMNLEPVYAIIVAFLFFGESKEVNFSFYAGLFFIVLSVVLQTLISARKVK</sequence>
<name>A0ABV3Z904_9BACT</name>
<feature type="transmembrane region" description="Helical" evidence="1">
    <location>
        <begin position="116"/>
        <end position="135"/>
    </location>
</feature>
<feature type="transmembrane region" description="Helical" evidence="1">
    <location>
        <begin position="141"/>
        <end position="159"/>
    </location>
</feature>
<feature type="transmembrane region" description="Helical" evidence="1">
    <location>
        <begin position="32"/>
        <end position="51"/>
    </location>
</feature>
<dbReference type="PANTHER" id="PTHR22911">
    <property type="entry name" value="ACYL-MALONYL CONDENSING ENZYME-RELATED"/>
    <property type="match status" value="1"/>
</dbReference>
<keyword evidence="1" id="KW-0472">Membrane</keyword>
<keyword evidence="1" id="KW-0812">Transmembrane</keyword>